<dbReference type="InterPro" id="IPR036236">
    <property type="entry name" value="Znf_C2H2_sf"/>
</dbReference>
<evidence type="ECO:0000256" key="6">
    <source>
        <dbReference type="ARBA" id="ARBA00023163"/>
    </source>
</evidence>
<feature type="compositionally biased region" description="Low complexity" evidence="9">
    <location>
        <begin position="48"/>
        <end position="66"/>
    </location>
</feature>
<dbReference type="InterPro" id="IPR013087">
    <property type="entry name" value="Znf_C2H2_type"/>
</dbReference>
<keyword evidence="5" id="KW-0805">Transcription regulation</keyword>
<dbReference type="PROSITE" id="PS00028">
    <property type="entry name" value="ZINC_FINGER_C2H2_1"/>
    <property type="match status" value="4"/>
</dbReference>
<dbReference type="HOGENOM" id="CLU_002678_91_1_1"/>
<evidence type="ECO:0000256" key="3">
    <source>
        <dbReference type="ARBA" id="ARBA00022771"/>
    </source>
</evidence>
<evidence type="ECO:0000256" key="8">
    <source>
        <dbReference type="PROSITE-ProRule" id="PRU00042"/>
    </source>
</evidence>
<feature type="domain" description="C2H2-type" evidence="10">
    <location>
        <begin position="173"/>
        <end position="204"/>
    </location>
</feature>
<evidence type="ECO:0000256" key="4">
    <source>
        <dbReference type="ARBA" id="ARBA00022833"/>
    </source>
</evidence>
<evidence type="ECO:0000256" key="1">
    <source>
        <dbReference type="ARBA" id="ARBA00004123"/>
    </source>
</evidence>
<feature type="domain" description="C2H2-type" evidence="10">
    <location>
        <begin position="111"/>
        <end position="141"/>
    </location>
</feature>
<organism evidence="11 12">
    <name type="scientific">Aureobasidium pullulans EXF-150</name>
    <dbReference type="NCBI Taxonomy" id="1043002"/>
    <lineage>
        <taxon>Eukaryota</taxon>
        <taxon>Fungi</taxon>
        <taxon>Dikarya</taxon>
        <taxon>Ascomycota</taxon>
        <taxon>Pezizomycotina</taxon>
        <taxon>Dothideomycetes</taxon>
        <taxon>Dothideomycetidae</taxon>
        <taxon>Dothideales</taxon>
        <taxon>Saccotheciaceae</taxon>
        <taxon>Aureobasidium</taxon>
    </lineage>
</organism>
<keyword evidence="12" id="KW-1185">Reference proteome</keyword>
<keyword evidence="2" id="KW-0479">Metal-binding</keyword>
<dbReference type="SMART" id="SM00355">
    <property type="entry name" value="ZnF_C2H2"/>
    <property type="match status" value="9"/>
</dbReference>
<keyword evidence="7" id="KW-0539">Nucleus</keyword>
<keyword evidence="6" id="KW-0804">Transcription</keyword>
<feature type="domain" description="C2H2-type" evidence="10">
    <location>
        <begin position="81"/>
        <end position="110"/>
    </location>
</feature>
<evidence type="ECO:0000256" key="5">
    <source>
        <dbReference type="ARBA" id="ARBA00023015"/>
    </source>
</evidence>
<comment type="subcellular location">
    <subcellularLocation>
        <location evidence="1">Nucleus</location>
    </subcellularLocation>
</comment>
<dbReference type="PROSITE" id="PS50157">
    <property type="entry name" value="ZINC_FINGER_C2H2_2"/>
    <property type="match status" value="6"/>
</dbReference>
<sequence>MCGTAGVKRKASPSGVSNSVKRSRVDDTQNLSDDASEQADLEQDQHDASSVASPASTSRTSTQSSTPKLTKAQPKPRENKYACDFEGCTKSYSRPVRLQEHKRSHTNDRPFACPQQGCDKTFLRESHLKHHIKAKHDDVRDYVCDWPECDKGFHTAQRLKQHKKTHENTKPDFLCTGFPPCNQNFRKQDTLDRHIQLVHLHEKPFVCDQLDRFTGLPCDARFKTSTHLIAHRDREHSGNRFWCKICSPEMADVDTSLNQDAFTTAVGFPTYIEMQQHIKTVHPPTCAQCGHICASNRDLKAHMEIQHGDIEDRRNYVCEYPGCGRGFTKKGNLVVHQRSVHAKQKQFICGETDITGSKRVPVWDGRGACGRAFSAKANLEEHVRTQHLHLPGYVRPGKRTKQEEDESYTDLPPEDHNSVLARLTGVGYEHGRDIACLDETCPHRFVKPFDLEVHLEIVHGYTKTEAIEATVEREALTGGQFWLGGLQPDFEEQRLAHQLDLALHQPQGDLMDPFLNA</sequence>
<dbReference type="STRING" id="1043002.A0A074XKY0"/>
<dbReference type="GeneID" id="40752040"/>
<dbReference type="GO" id="GO:0006357">
    <property type="term" value="P:regulation of transcription by RNA polymerase II"/>
    <property type="evidence" value="ECO:0007669"/>
    <property type="project" value="TreeGrafter"/>
</dbReference>
<feature type="domain" description="C2H2-type" evidence="10">
    <location>
        <begin position="316"/>
        <end position="346"/>
    </location>
</feature>
<protein>
    <recommendedName>
        <fullName evidence="10">C2H2-type domain-containing protein</fullName>
    </recommendedName>
</protein>
<reference evidence="11 12" key="1">
    <citation type="journal article" date="2014" name="BMC Genomics">
        <title>Genome sequencing of four Aureobasidium pullulans varieties: biotechnological potential, stress tolerance, and description of new species.</title>
        <authorList>
            <person name="Gostin Ar C."/>
            <person name="Ohm R.A."/>
            <person name="Kogej T."/>
            <person name="Sonjak S."/>
            <person name="Turk M."/>
            <person name="Zajc J."/>
            <person name="Zalar P."/>
            <person name="Grube M."/>
            <person name="Sun H."/>
            <person name="Han J."/>
            <person name="Sharma A."/>
            <person name="Chiniquy J."/>
            <person name="Ngan C.Y."/>
            <person name="Lipzen A."/>
            <person name="Barry K."/>
            <person name="Grigoriev I.V."/>
            <person name="Gunde-Cimerman N."/>
        </authorList>
    </citation>
    <scope>NUCLEOTIDE SEQUENCE [LARGE SCALE GENOMIC DNA]</scope>
    <source>
        <strain evidence="11 12">EXF-150</strain>
    </source>
</reference>
<evidence type="ECO:0000256" key="2">
    <source>
        <dbReference type="ARBA" id="ARBA00022723"/>
    </source>
</evidence>
<keyword evidence="3 8" id="KW-0863">Zinc-finger</keyword>
<dbReference type="PANTHER" id="PTHR46179">
    <property type="entry name" value="ZINC FINGER PROTEIN"/>
    <property type="match status" value="1"/>
</dbReference>
<dbReference type="Gene3D" id="3.30.160.60">
    <property type="entry name" value="Classic Zinc Finger"/>
    <property type="match status" value="5"/>
</dbReference>
<dbReference type="GO" id="GO:0005634">
    <property type="term" value="C:nucleus"/>
    <property type="evidence" value="ECO:0007669"/>
    <property type="project" value="UniProtKB-SubCell"/>
</dbReference>
<dbReference type="EMBL" id="KL584979">
    <property type="protein sequence ID" value="KEQ86128.1"/>
    <property type="molecule type" value="Genomic_DNA"/>
</dbReference>
<keyword evidence="4" id="KW-0862">Zinc</keyword>
<accession>A0A074XKY0</accession>
<evidence type="ECO:0000256" key="7">
    <source>
        <dbReference type="ARBA" id="ARBA00023242"/>
    </source>
</evidence>
<evidence type="ECO:0000256" key="9">
    <source>
        <dbReference type="SAM" id="MobiDB-lite"/>
    </source>
</evidence>
<dbReference type="SUPFAM" id="SSF57667">
    <property type="entry name" value="beta-beta-alpha zinc fingers"/>
    <property type="match status" value="4"/>
</dbReference>
<proteinExistence type="predicted"/>
<dbReference type="Proteomes" id="UP000030706">
    <property type="component" value="Unassembled WGS sequence"/>
</dbReference>
<dbReference type="OrthoDB" id="4748970at2759"/>
<dbReference type="Pfam" id="PF00096">
    <property type="entry name" value="zf-C2H2"/>
    <property type="match status" value="1"/>
</dbReference>
<dbReference type="RefSeq" id="XP_029762315.1">
    <property type="nucleotide sequence ID" value="XM_029909734.1"/>
</dbReference>
<evidence type="ECO:0000313" key="11">
    <source>
        <dbReference type="EMBL" id="KEQ86128.1"/>
    </source>
</evidence>
<dbReference type="PANTHER" id="PTHR46179:SF13">
    <property type="entry name" value="C2H2-TYPE DOMAIN-CONTAINING PROTEIN"/>
    <property type="match status" value="1"/>
</dbReference>
<feature type="domain" description="C2H2-type" evidence="10">
    <location>
        <begin position="142"/>
        <end position="171"/>
    </location>
</feature>
<evidence type="ECO:0000259" key="10">
    <source>
        <dbReference type="PROSITE" id="PS50157"/>
    </source>
</evidence>
<name>A0A074XKY0_AURPU</name>
<dbReference type="AlphaFoldDB" id="A0A074XKY0"/>
<feature type="domain" description="C2H2-type" evidence="10">
    <location>
        <begin position="205"/>
        <end position="241"/>
    </location>
</feature>
<feature type="region of interest" description="Disordered" evidence="9">
    <location>
        <begin position="1"/>
        <end position="78"/>
    </location>
</feature>
<gene>
    <name evidence="11" type="ORF">M438DRAFT_404656</name>
</gene>
<dbReference type="InterPro" id="IPR051061">
    <property type="entry name" value="Zinc_finger_trans_reg"/>
</dbReference>
<dbReference type="GO" id="GO:0008270">
    <property type="term" value="F:zinc ion binding"/>
    <property type="evidence" value="ECO:0007669"/>
    <property type="project" value="UniProtKB-KW"/>
</dbReference>
<evidence type="ECO:0000313" key="12">
    <source>
        <dbReference type="Proteomes" id="UP000030706"/>
    </source>
</evidence>
<feature type="region of interest" description="Disordered" evidence="9">
    <location>
        <begin position="393"/>
        <end position="416"/>
    </location>
</feature>